<reference evidence="3" key="1">
    <citation type="journal article" date="2019" name="Int. J. Syst. Evol. Microbiol.">
        <title>The Global Catalogue of Microorganisms (GCM) 10K type strain sequencing project: providing services to taxonomists for standard genome sequencing and annotation.</title>
        <authorList>
            <consortium name="The Broad Institute Genomics Platform"/>
            <consortium name="The Broad Institute Genome Sequencing Center for Infectious Disease"/>
            <person name="Wu L."/>
            <person name="Ma J."/>
        </authorList>
    </citation>
    <scope>NUCLEOTIDE SEQUENCE [LARGE SCALE GENOMIC DNA]</scope>
    <source>
        <strain evidence="3">JCM 17316</strain>
    </source>
</reference>
<evidence type="ECO:0000256" key="1">
    <source>
        <dbReference type="SAM" id="MobiDB-lite"/>
    </source>
</evidence>
<comment type="caution">
    <text evidence="2">The sequence shown here is derived from an EMBL/GenBank/DDBJ whole genome shotgun (WGS) entry which is preliminary data.</text>
</comment>
<gene>
    <name evidence="2" type="ORF">GCM10022416_33790</name>
</gene>
<dbReference type="EMBL" id="BAABDO010000047">
    <property type="protein sequence ID" value="GAA4143651.1"/>
    <property type="molecule type" value="Genomic_DNA"/>
</dbReference>
<evidence type="ECO:0000313" key="3">
    <source>
        <dbReference type="Proteomes" id="UP001500266"/>
    </source>
</evidence>
<evidence type="ECO:0008006" key="4">
    <source>
        <dbReference type="Google" id="ProtNLM"/>
    </source>
</evidence>
<dbReference type="RefSeq" id="WP_345022351.1">
    <property type="nucleotide sequence ID" value="NZ_BAABDO010000047.1"/>
</dbReference>
<sequence>MAVLPRRRIRGSPRTLIGGALRISREAPHPQPREAARTEPKELAELTASPAPHEPPEAPGAGVQGMARTVARRTFLPDDFVVPTLVAGPRFRIRPITVHDVVKDYAAVRGSLERLRERFGPDWGWPAEEFTFDQALIDIAWLQKEGQLRRSFSYAVTTPDEERQLGRIHIAPSDTPDADAVVVFWVRDDQDDPSLERELEEFVREWVVTTWPFKTVRFPGRD</sequence>
<evidence type="ECO:0000313" key="2">
    <source>
        <dbReference type="EMBL" id="GAA4143651.1"/>
    </source>
</evidence>
<name>A0ABP7YYX7_9ACTN</name>
<protein>
    <recommendedName>
        <fullName evidence="4">GNAT family N-acetyltransferase</fullName>
    </recommendedName>
</protein>
<keyword evidence="3" id="KW-1185">Reference proteome</keyword>
<feature type="region of interest" description="Disordered" evidence="1">
    <location>
        <begin position="18"/>
        <end position="42"/>
    </location>
</feature>
<feature type="compositionally biased region" description="Basic and acidic residues" evidence="1">
    <location>
        <begin position="23"/>
        <end position="42"/>
    </location>
</feature>
<organism evidence="2 3">
    <name type="scientific">Actinomadura keratinilytica</name>
    <dbReference type="NCBI Taxonomy" id="547461"/>
    <lineage>
        <taxon>Bacteria</taxon>
        <taxon>Bacillati</taxon>
        <taxon>Actinomycetota</taxon>
        <taxon>Actinomycetes</taxon>
        <taxon>Streptosporangiales</taxon>
        <taxon>Thermomonosporaceae</taxon>
        <taxon>Actinomadura</taxon>
    </lineage>
</organism>
<accession>A0ABP7YYX7</accession>
<proteinExistence type="predicted"/>
<dbReference type="Proteomes" id="UP001500266">
    <property type="component" value="Unassembled WGS sequence"/>
</dbReference>